<protein>
    <submittedName>
        <fullName evidence="2">Uncharacterized protein</fullName>
    </submittedName>
</protein>
<feature type="region of interest" description="Disordered" evidence="1">
    <location>
        <begin position="1"/>
        <end position="115"/>
    </location>
</feature>
<keyword evidence="3" id="KW-1185">Reference proteome</keyword>
<proteinExistence type="predicted"/>
<dbReference type="AlphaFoldDB" id="A0A9P6Y8J3"/>
<gene>
    <name evidence="2" type="ORF">G6F50_014210</name>
</gene>
<feature type="compositionally biased region" description="Basic and acidic residues" evidence="1">
    <location>
        <begin position="1"/>
        <end position="12"/>
    </location>
</feature>
<evidence type="ECO:0000313" key="3">
    <source>
        <dbReference type="Proteomes" id="UP000740926"/>
    </source>
</evidence>
<name>A0A9P6Y8J3_9FUNG</name>
<evidence type="ECO:0000313" key="2">
    <source>
        <dbReference type="EMBL" id="KAG1541654.1"/>
    </source>
</evidence>
<reference evidence="2 3" key="1">
    <citation type="journal article" date="2020" name="Microb. Genom.">
        <title>Genetic diversity of clinical and environmental Mucorales isolates obtained from an investigation of mucormycosis cases among solid organ transplant recipients.</title>
        <authorList>
            <person name="Nguyen M.H."/>
            <person name="Kaul D."/>
            <person name="Muto C."/>
            <person name="Cheng S.J."/>
            <person name="Richter R.A."/>
            <person name="Bruno V.M."/>
            <person name="Liu G."/>
            <person name="Beyhan S."/>
            <person name="Sundermann A.J."/>
            <person name="Mounaud S."/>
            <person name="Pasculle A.W."/>
            <person name="Nierman W.C."/>
            <person name="Driscoll E."/>
            <person name="Cumbie R."/>
            <person name="Clancy C.J."/>
            <person name="Dupont C.L."/>
        </authorList>
    </citation>
    <scope>NUCLEOTIDE SEQUENCE [LARGE SCALE GENOMIC DNA]</scope>
    <source>
        <strain evidence="2 3">GL24</strain>
    </source>
</reference>
<dbReference type="EMBL" id="JAANIU010006496">
    <property type="protein sequence ID" value="KAG1541654.1"/>
    <property type="molecule type" value="Genomic_DNA"/>
</dbReference>
<feature type="compositionally biased region" description="Low complexity" evidence="1">
    <location>
        <begin position="35"/>
        <end position="57"/>
    </location>
</feature>
<sequence length="115" mass="12621">MERRAEDDEAQVHDAAGGENQPQRRARGDQRQRRQLGGPRVEQQGHGQRHGLGQAGLDHGHPGHQAPGRRGDQGRHDGVDTGAECGQAFLADFGKRGFRGQRLTPGDSDRTTWEL</sequence>
<feature type="compositionally biased region" description="Basic and acidic residues" evidence="1">
    <location>
        <begin position="69"/>
        <end position="79"/>
    </location>
</feature>
<evidence type="ECO:0000256" key="1">
    <source>
        <dbReference type="SAM" id="MobiDB-lite"/>
    </source>
</evidence>
<comment type="caution">
    <text evidence="2">The sequence shown here is derived from an EMBL/GenBank/DDBJ whole genome shotgun (WGS) entry which is preliminary data.</text>
</comment>
<organism evidence="2 3">
    <name type="scientific">Rhizopus delemar</name>
    <dbReference type="NCBI Taxonomy" id="936053"/>
    <lineage>
        <taxon>Eukaryota</taxon>
        <taxon>Fungi</taxon>
        <taxon>Fungi incertae sedis</taxon>
        <taxon>Mucoromycota</taxon>
        <taxon>Mucoromycotina</taxon>
        <taxon>Mucoromycetes</taxon>
        <taxon>Mucorales</taxon>
        <taxon>Mucorineae</taxon>
        <taxon>Rhizopodaceae</taxon>
        <taxon>Rhizopus</taxon>
    </lineage>
</organism>
<accession>A0A9P6Y8J3</accession>
<dbReference type="Proteomes" id="UP000740926">
    <property type="component" value="Unassembled WGS sequence"/>
</dbReference>